<dbReference type="Pfam" id="PF00809">
    <property type="entry name" value="Pterin_bind"/>
    <property type="match status" value="1"/>
</dbReference>
<dbReference type="InterPro" id="IPR050554">
    <property type="entry name" value="Met_Synthase/Corrinoid"/>
</dbReference>
<dbReference type="Proteomes" id="UP000006055">
    <property type="component" value="Chromosome"/>
</dbReference>
<keyword evidence="9" id="KW-1185">Reference proteome</keyword>
<dbReference type="eggNOG" id="COG1410">
    <property type="taxonomic scope" value="Bacteria"/>
</dbReference>
<dbReference type="GO" id="GO:0032259">
    <property type="term" value="P:methylation"/>
    <property type="evidence" value="ECO:0007669"/>
    <property type="project" value="UniProtKB-KW"/>
</dbReference>
<dbReference type="PATRIC" id="fig|706587.4.peg.2409"/>
<dbReference type="HOGENOM" id="CLU_070996_0_0_7"/>
<proteinExistence type="inferred from homology"/>
<reference evidence="9" key="1">
    <citation type="submission" date="2012-06" db="EMBL/GenBank/DDBJ databases">
        <title>Complete sequence of chromosome of Desulfomonile tiedjei DSM 6799.</title>
        <authorList>
            <person name="Lucas S."/>
            <person name="Copeland A."/>
            <person name="Lapidus A."/>
            <person name="Glavina del Rio T."/>
            <person name="Dalin E."/>
            <person name="Tice H."/>
            <person name="Bruce D."/>
            <person name="Goodwin L."/>
            <person name="Pitluck S."/>
            <person name="Peters L."/>
            <person name="Ovchinnikova G."/>
            <person name="Zeytun A."/>
            <person name="Lu M."/>
            <person name="Kyrpides N."/>
            <person name="Mavromatis K."/>
            <person name="Ivanova N."/>
            <person name="Brettin T."/>
            <person name="Detter J.C."/>
            <person name="Han C."/>
            <person name="Larimer F."/>
            <person name="Land M."/>
            <person name="Hauser L."/>
            <person name="Markowitz V."/>
            <person name="Cheng J.-F."/>
            <person name="Hugenholtz P."/>
            <person name="Woyke T."/>
            <person name="Wu D."/>
            <person name="Spring S."/>
            <person name="Schroeder M."/>
            <person name="Brambilla E."/>
            <person name="Klenk H.-P."/>
            <person name="Eisen J.A."/>
        </authorList>
    </citation>
    <scope>NUCLEOTIDE SEQUENCE [LARGE SCALE GENOMIC DNA]</scope>
    <source>
        <strain evidence="9">ATCC 49306 / DSM 6799 / DCB-1</strain>
    </source>
</reference>
<organism evidence="8 9">
    <name type="scientific">Desulfomonile tiedjei (strain ATCC 49306 / DSM 6799 / DCB-1)</name>
    <dbReference type="NCBI Taxonomy" id="706587"/>
    <lineage>
        <taxon>Bacteria</taxon>
        <taxon>Pseudomonadati</taxon>
        <taxon>Thermodesulfobacteriota</taxon>
        <taxon>Desulfomonilia</taxon>
        <taxon>Desulfomonilales</taxon>
        <taxon>Desulfomonilaceae</taxon>
        <taxon>Desulfomonile</taxon>
    </lineage>
</organism>
<dbReference type="GO" id="GO:0005829">
    <property type="term" value="C:cytosol"/>
    <property type="evidence" value="ECO:0007669"/>
    <property type="project" value="TreeGrafter"/>
</dbReference>
<name>I4C5F4_DESTA</name>
<dbReference type="GO" id="GO:0046872">
    <property type="term" value="F:metal ion binding"/>
    <property type="evidence" value="ECO:0007669"/>
    <property type="project" value="UniProtKB-KW"/>
</dbReference>
<evidence type="ECO:0000256" key="5">
    <source>
        <dbReference type="ARBA" id="ARBA00022723"/>
    </source>
</evidence>
<dbReference type="KEGG" id="dti:Desti_2096"/>
<dbReference type="GO" id="GO:0050667">
    <property type="term" value="P:homocysteine metabolic process"/>
    <property type="evidence" value="ECO:0007669"/>
    <property type="project" value="TreeGrafter"/>
</dbReference>
<dbReference type="Gene3D" id="3.20.20.20">
    <property type="entry name" value="Dihydropteroate synthase-like"/>
    <property type="match status" value="1"/>
</dbReference>
<gene>
    <name evidence="8" type="ordered locus">Desti_2096</name>
</gene>
<protein>
    <submittedName>
        <fullName evidence="8">Pterin binding enzyme</fullName>
    </submittedName>
</protein>
<dbReference type="AlphaFoldDB" id="I4C5F4"/>
<dbReference type="SUPFAM" id="SSF51717">
    <property type="entry name" value="Dihydropteroate synthetase-like"/>
    <property type="match status" value="1"/>
</dbReference>
<evidence type="ECO:0000313" key="9">
    <source>
        <dbReference type="Proteomes" id="UP000006055"/>
    </source>
</evidence>
<comment type="similarity">
    <text evidence="1">Belongs to the vitamin-B12 dependent methionine synthase family.</text>
</comment>
<dbReference type="GO" id="GO:0046653">
    <property type="term" value="P:tetrahydrofolate metabolic process"/>
    <property type="evidence" value="ECO:0007669"/>
    <property type="project" value="TreeGrafter"/>
</dbReference>
<accession>I4C5F4</accession>
<evidence type="ECO:0000256" key="3">
    <source>
        <dbReference type="ARBA" id="ARBA00022628"/>
    </source>
</evidence>
<dbReference type="OrthoDB" id="9803687at2"/>
<dbReference type="NCBIfam" id="NF005719">
    <property type="entry name" value="PRK07535.1"/>
    <property type="match status" value="1"/>
</dbReference>
<dbReference type="RefSeq" id="WP_014809939.1">
    <property type="nucleotide sequence ID" value="NC_018025.1"/>
</dbReference>
<keyword evidence="3" id="KW-0846">Cobalamin</keyword>
<evidence type="ECO:0000256" key="6">
    <source>
        <dbReference type="ARBA" id="ARBA00023285"/>
    </source>
</evidence>
<dbReference type="EMBL" id="CP003360">
    <property type="protein sequence ID" value="AFM24795.1"/>
    <property type="molecule type" value="Genomic_DNA"/>
</dbReference>
<dbReference type="PANTHER" id="PTHR45833:SF1">
    <property type="entry name" value="METHIONINE SYNTHASE"/>
    <property type="match status" value="1"/>
</dbReference>
<sequence length="264" mass="28311">MLIIGEKINSSIPSTANAIKARDEGFLTKLALDQMEAGAQMIDVNAGTFVDEEIDLLKWLIGLVQSVADIPLCIDSPNPVALAEAMPLSRKKSLVNSISLEAERYSGVVSVVKEHKASVVALCMDDKGIPKDAAGRIEIACRLADKLNSDGIANEDIYFDVLVQPISVDASFGMACLEAVIGIRNKIPGAHTTCGLSNISFGLPERKLLNSTYLTALMTAGMDTFIIDPLDKRMMATILASQAVLGQDEYCAEYLSGFRAGKLK</sequence>
<keyword evidence="2" id="KW-0489">Methyltransferase</keyword>
<dbReference type="PROSITE" id="PS50972">
    <property type="entry name" value="PTERIN_BINDING"/>
    <property type="match status" value="1"/>
</dbReference>
<dbReference type="InterPro" id="IPR011005">
    <property type="entry name" value="Dihydropteroate_synth-like_sf"/>
</dbReference>
<evidence type="ECO:0000256" key="4">
    <source>
        <dbReference type="ARBA" id="ARBA00022679"/>
    </source>
</evidence>
<evidence type="ECO:0000313" key="8">
    <source>
        <dbReference type="EMBL" id="AFM24795.1"/>
    </source>
</evidence>
<dbReference type="STRING" id="706587.Desti_2096"/>
<evidence type="ECO:0000256" key="1">
    <source>
        <dbReference type="ARBA" id="ARBA00010398"/>
    </source>
</evidence>
<keyword evidence="6" id="KW-0170">Cobalt</keyword>
<dbReference type="PANTHER" id="PTHR45833">
    <property type="entry name" value="METHIONINE SYNTHASE"/>
    <property type="match status" value="1"/>
</dbReference>
<keyword evidence="4" id="KW-0808">Transferase</keyword>
<feature type="domain" description="Pterin-binding" evidence="7">
    <location>
        <begin position="1"/>
        <end position="245"/>
    </location>
</feature>
<dbReference type="InterPro" id="IPR000489">
    <property type="entry name" value="Pterin-binding_dom"/>
</dbReference>
<dbReference type="GO" id="GO:0031419">
    <property type="term" value="F:cobalamin binding"/>
    <property type="evidence" value="ECO:0007669"/>
    <property type="project" value="UniProtKB-KW"/>
</dbReference>
<evidence type="ECO:0000256" key="2">
    <source>
        <dbReference type="ARBA" id="ARBA00022603"/>
    </source>
</evidence>
<keyword evidence="5" id="KW-0479">Metal-binding</keyword>
<dbReference type="GO" id="GO:0008705">
    <property type="term" value="F:methionine synthase activity"/>
    <property type="evidence" value="ECO:0007669"/>
    <property type="project" value="TreeGrafter"/>
</dbReference>
<evidence type="ECO:0000259" key="7">
    <source>
        <dbReference type="PROSITE" id="PS50972"/>
    </source>
</evidence>